<evidence type="ECO:0000313" key="2">
    <source>
        <dbReference type="Proteomes" id="UP001596253"/>
    </source>
</evidence>
<gene>
    <name evidence="1" type="ORF">ACFP3T_06735</name>
</gene>
<evidence type="ECO:0000313" key="1">
    <source>
        <dbReference type="EMBL" id="MFC6164358.1"/>
    </source>
</evidence>
<proteinExistence type="predicted"/>
<name>A0ABW1R3G0_9LACO</name>
<dbReference type="Proteomes" id="UP001596253">
    <property type="component" value="Unassembled WGS sequence"/>
</dbReference>
<organism evidence="1 2">
    <name type="scientific">Lactiplantibacillus dongliensis</name>
    <dbReference type="NCBI Taxonomy" id="2559919"/>
    <lineage>
        <taxon>Bacteria</taxon>
        <taxon>Bacillati</taxon>
        <taxon>Bacillota</taxon>
        <taxon>Bacilli</taxon>
        <taxon>Lactobacillales</taxon>
        <taxon>Lactobacillaceae</taxon>
        <taxon>Lactiplantibacillus</taxon>
    </lineage>
</organism>
<sequence>MDFKIRIPYDQLPSGCLFTMKLDQADVDVVKFGWDNDRLVTNSTAAYDYLAFEMTYHVPTLIRLPDEMDYTNDMTMGANVYKAILAVFHKAVVEQAPTDEFMGQFEGAIY</sequence>
<evidence type="ECO:0008006" key="3">
    <source>
        <dbReference type="Google" id="ProtNLM"/>
    </source>
</evidence>
<comment type="caution">
    <text evidence="1">The sequence shown here is derived from an EMBL/GenBank/DDBJ whole genome shotgun (WGS) entry which is preliminary data.</text>
</comment>
<keyword evidence="2" id="KW-1185">Reference proteome</keyword>
<accession>A0ABW1R3G0</accession>
<dbReference type="RefSeq" id="WP_137640932.1">
    <property type="nucleotide sequence ID" value="NZ_BJDK01000033.1"/>
</dbReference>
<reference evidence="2" key="1">
    <citation type="journal article" date="2019" name="Int. J. Syst. Evol. Microbiol.">
        <title>The Global Catalogue of Microorganisms (GCM) 10K type strain sequencing project: providing services to taxonomists for standard genome sequencing and annotation.</title>
        <authorList>
            <consortium name="The Broad Institute Genomics Platform"/>
            <consortium name="The Broad Institute Genome Sequencing Center for Infectious Disease"/>
            <person name="Wu L."/>
            <person name="Ma J."/>
        </authorList>
    </citation>
    <scope>NUCLEOTIDE SEQUENCE [LARGE SCALE GENOMIC DNA]</scope>
    <source>
        <strain evidence="2">CCM 8932</strain>
    </source>
</reference>
<protein>
    <recommendedName>
        <fullName evidence="3">Prophage protein</fullName>
    </recommendedName>
</protein>
<dbReference type="EMBL" id="JBHSSD010000032">
    <property type="protein sequence ID" value="MFC6164358.1"/>
    <property type="molecule type" value="Genomic_DNA"/>
</dbReference>